<evidence type="ECO:0000313" key="2">
    <source>
        <dbReference type="EMBL" id="KAJ6224134.1"/>
    </source>
</evidence>
<name>A0A9Q0MEL4_BLOTA</name>
<proteinExistence type="predicted"/>
<reference evidence="2" key="1">
    <citation type="submission" date="2022-12" db="EMBL/GenBank/DDBJ databases">
        <title>Genome assemblies of Blomia tropicalis.</title>
        <authorList>
            <person name="Cui Y."/>
        </authorList>
    </citation>
    <scope>NUCLEOTIDE SEQUENCE</scope>
    <source>
        <tissue evidence="2">Adult mites</tissue>
    </source>
</reference>
<gene>
    <name evidence="2" type="ORF">RDWZM_002679</name>
</gene>
<keyword evidence="3" id="KW-1185">Reference proteome</keyword>
<dbReference type="Proteomes" id="UP001142055">
    <property type="component" value="Chromosome 1"/>
</dbReference>
<accession>A0A9Q0MEL4</accession>
<dbReference type="AlphaFoldDB" id="A0A9Q0MEL4"/>
<evidence type="ECO:0000313" key="3">
    <source>
        <dbReference type="Proteomes" id="UP001142055"/>
    </source>
</evidence>
<dbReference type="EMBL" id="JAPWDV010000001">
    <property type="protein sequence ID" value="KAJ6224134.1"/>
    <property type="molecule type" value="Genomic_DNA"/>
</dbReference>
<protein>
    <submittedName>
        <fullName evidence="2">Uncharacterized protein</fullName>
    </submittedName>
</protein>
<sequence length="104" mass="11993">MVGTDQSKLDIINQFIQTDQKLESHMDIHGYLNCFDTLEEVFFEKLDRRLENLKTKASKLKINTFQPEGPRPTKRARVDKANKPPVTTIETVEESIYPGEEALI</sequence>
<comment type="caution">
    <text evidence="2">The sequence shown here is derived from an EMBL/GenBank/DDBJ whole genome shotgun (WGS) entry which is preliminary data.</text>
</comment>
<organism evidence="2 3">
    <name type="scientific">Blomia tropicalis</name>
    <name type="common">Mite</name>
    <dbReference type="NCBI Taxonomy" id="40697"/>
    <lineage>
        <taxon>Eukaryota</taxon>
        <taxon>Metazoa</taxon>
        <taxon>Ecdysozoa</taxon>
        <taxon>Arthropoda</taxon>
        <taxon>Chelicerata</taxon>
        <taxon>Arachnida</taxon>
        <taxon>Acari</taxon>
        <taxon>Acariformes</taxon>
        <taxon>Sarcoptiformes</taxon>
        <taxon>Astigmata</taxon>
        <taxon>Glycyphagoidea</taxon>
        <taxon>Echimyopodidae</taxon>
        <taxon>Blomia</taxon>
    </lineage>
</organism>
<feature type="region of interest" description="Disordered" evidence="1">
    <location>
        <begin position="64"/>
        <end position="92"/>
    </location>
</feature>
<evidence type="ECO:0000256" key="1">
    <source>
        <dbReference type="SAM" id="MobiDB-lite"/>
    </source>
</evidence>